<dbReference type="Gene3D" id="3.10.105.10">
    <property type="entry name" value="Dipeptide-binding Protein, Domain 3"/>
    <property type="match status" value="1"/>
</dbReference>
<sequence>MTAPSRARRSAHRLLAAVAGLMTAFAIGAVGQPPGEEEDPKGGVKKKVVVEDDPTVKPKGNAGPGTAPNVRLDELVRGAEEATLPAVKQFYAKYAVPFDRLTAKGEVSRIKPIPVPRGERLPVQFGVQRLGDNGQIGDVQGVNASDVSKLEYYEELVLADAKAVLEQKPFGTKAGTQGWSAQDQLAAVERVTAAALRFHDYARENPRERPIRKGKGWEDFRKPLVETLREVRLAQLRSAVTASDWARVRETGSRLMLLYPKDNGVAEEVASARVLEAKRLLASEKHFDHVKARELLDEYEARYPGGGGEPVRALRAEITAQAQKAFTRAKDKKAVNDLSTARDALAQAAALDPTIPGLRDMQRDLKAGYQTLYVGVRDYPEKMSPITARLDSEKQVVELLFEGLLSEVPDDGGGARYRPGAALAMPTVVPNGREFVLRTQERNAASPFAFESHDVVSTLKFLQSRPDTWAAYPLAWLDDLPTPKDNTTVRITFKQGHPDPRALLTFKLLPAKWMTDNNKPVDDAGFAEKPFGTGPYKLHINPRADGSAAREMVFVDNPLYGRWRDRINQPNIKEIRLVEVSKLPSAVDSFRQGSLHILTDVPTAELDKFMSPEANLGNKVQAYTATNNRRVHLLAVNHRRPQMQSKALRQGLSLAIDRDAILNEVFRAGKGDLHKAMGGPFPPRSWASPKGAGGTPAPLVNRDLAITKLKAYLGDMGAKTDVTLSYPERDPLAALACNKIKAQVEGLFKDLPGRKLTILLEPLPVHDLLLRVEDEHRYDLAYVPFEYPDDWYPYALGAMLDPLAAERGGRNWMGFLQKGTGADDQDARLGQLLTELRAYRDFGQVATKSVEVHKLFNESVPFVPLWQLDRHILVHNSVKVFVDDSDTPVSPRALNPTTLFQGIARWRLEG</sequence>
<keyword evidence="2" id="KW-0813">Transport</keyword>
<feature type="domain" description="Solute-binding protein family 5" evidence="6">
    <location>
        <begin position="450"/>
        <end position="744"/>
    </location>
</feature>
<dbReference type="AlphaFoldDB" id="A0A6M5Z4Q8"/>
<dbReference type="PANTHER" id="PTHR30290">
    <property type="entry name" value="PERIPLASMIC BINDING COMPONENT OF ABC TRANSPORTER"/>
    <property type="match status" value="1"/>
</dbReference>
<protein>
    <recommendedName>
        <fullName evidence="6">Solute-binding protein family 5 domain-containing protein</fullName>
    </recommendedName>
</protein>
<dbReference type="KEGG" id="ftj:FTUN_8101"/>
<name>A0A6M5Z4Q8_9BACT</name>
<feature type="signal peptide" evidence="5">
    <location>
        <begin position="1"/>
        <end position="28"/>
    </location>
</feature>
<dbReference type="RefSeq" id="WP_171475208.1">
    <property type="nucleotide sequence ID" value="NZ_CP053452.2"/>
</dbReference>
<feature type="chain" id="PRO_5026661611" description="Solute-binding protein family 5 domain-containing protein" evidence="5">
    <location>
        <begin position="29"/>
        <end position="910"/>
    </location>
</feature>
<evidence type="ECO:0000259" key="6">
    <source>
        <dbReference type="Pfam" id="PF00496"/>
    </source>
</evidence>
<dbReference type="PANTHER" id="PTHR30290:SF9">
    <property type="entry name" value="OLIGOPEPTIDE-BINDING PROTEIN APPA"/>
    <property type="match status" value="1"/>
</dbReference>
<evidence type="ECO:0000256" key="4">
    <source>
        <dbReference type="SAM" id="MobiDB-lite"/>
    </source>
</evidence>
<reference evidence="8" key="1">
    <citation type="submission" date="2020-05" db="EMBL/GenBank/DDBJ databases">
        <title>Frigoriglobus tundricola gen. nov., sp. nov., a psychrotolerant cellulolytic planctomycete of the family Gemmataceae with two divergent copies of 16S rRNA gene.</title>
        <authorList>
            <person name="Kulichevskaya I.S."/>
            <person name="Ivanova A.A."/>
            <person name="Naumoff D.G."/>
            <person name="Beletsky A.V."/>
            <person name="Rijpstra W.I.C."/>
            <person name="Sinninghe Damste J.S."/>
            <person name="Mardanov A.V."/>
            <person name="Ravin N.V."/>
            <person name="Dedysh S.N."/>
        </authorList>
    </citation>
    <scope>NUCLEOTIDE SEQUENCE [LARGE SCALE GENOMIC DNA]</scope>
    <source>
        <strain evidence="8">PL17</strain>
    </source>
</reference>
<dbReference type="Pfam" id="PF00496">
    <property type="entry name" value="SBP_bac_5"/>
    <property type="match status" value="1"/>
</dbReference>
<feature type="region of interest" description="Disordered" evidence="4">
    <location>
        <begin position="31"/>
        <end position="68"/>
    </location>
</feature>
<dbReference type="GO" id="GO:1904680">
    <property type="term" value="F:peptide transmembrane transporter activity"/>
    <property type="evidence" value="ECO:0007669"/>
    <property type="project" value="TreeGrafter"/>
</dbReference>
<dbReference type="Gene3D" id="3.90.76.10">
    <property type="entry name" value="Dipeptide-binding Protein, Domain 1"/>
    <property type="match status" value="1"/>
</dbReference>
<keyword evidence="3 5" id="KW-0732">Signal</keyword>
<evidence type="ECO:0000313" key="8">
    <source>
        <dbReference type="Proteomes" id="UP000503447"/>
    </source>
</evidence>
<accession>A0A6M5Z4Q8</accession>
<dbReference type="SUPFAM" id="SSF53850">
    <property type="entry name" value="Periplasmic binding protein-like II"/>
    <property type="match status" value="1"/>
</dbReference>
<evidence type="ECO:0000313" key="7">
    <source>
        <dbReference type="EMBL" id="QJX00471.1"/>
    </source>
</evidence>
<evidence type="ECO:0000256" key="2">
    <source>
        <dbReference type="ARBA" id="ARBA00022448"/>
    </source>
</evidence>
<dbReference type="InterPro" id="IPR000914">
    <property type="entry name" value="SBP_5_dom"/>
</dbReference>
<keyword evidence="8" id="KW-1185">Reference proteome</keyword>
<proteinExistence type="inferred from homology"/>
<dbReference type="EMBL" id="CP053452">
    <property type="protein sequence ID" value="QJX00471.1"/>
    <property type="molecule type" value="Genomic_DNA"/>
</dbReference>
<comment type="similarity">
    <text evidence="1">Belongs to the bacterial solute-binding protein 5 family.</text>
</comment>
<dbReference type="Proteomes" id="UP000503447">
    <property type="component" value="Chromosome"/>
</dbReference>
<gene>
    <name evidence="7" type="ORF">FTUN_8101</name>
</gene>
<dbReference type="InterPro" id="IPR039424">
    <property type="entry name" value="SBP_5"/>
</dbReference>
<evidence type="ECO:0000256" key="3">
    <source>
        <dbReference type="ARBA" id="ARBA00022729"/>
    </source>
</evidence>
<organism evidence="7 8">
    <name type="scientific">Frigoriglobus tundricola</name>
    <dbReference type="NCBI Taxonomy" id="2774151"/>
    <lineage>
        <taxon>Bacteria</taxon>
        <taxon>Pseudomonadati</taxon>
        <taxon>Planctomycetota</taxon>
        <taxon>Planctomycetia</taxon>
        <taxon>Gemmatales</taxon>
        <taxon>Gemmataceae</taxon>
        <taxon>Frigoriglobus</taxon>
    </lineage>
</organism>
<evidence type="ECO:0000256" key="5">
    <source>
        <dbReference type="SAM" id="SignalP"/>
    </source>
</evidence>
<evidence type="ECO:0000256" key="1">
    <source>
        <dbReference type="ARBA" id="ARBA00005695"/>
    </source>
</evidence>
<dbReference type="GO" id="GO:0015833">
    <property type="term" value="P:peptide transport"/>
    <property type="evidence" value="ECO:0007669"/>
    <property type="project" value="TreeGrafter"/>
</dbReference>
<dbReference type="Gene3D" id="3.40.190.10">
    <property type="entry name" value="Periplasmic binding protein-like II"/>
    <property type="match status" value="1"/>
</dbReference>